<keyword evidence="2" id="KW-1185">Reference proteome</keyword>
<sequence length="78" mass="8039">MVAGPVSVVLDALETDGGSLTEVAQRTGLRLDVVRAAAAHLVRLGRVQRCELQFGCASGARCGDCTLACGARPDTLGR</sequence>
<reference evidence="1 2" key="1">
    <citation type="submission" date="2018-02" db="EMBL/GenBank/DDBJ databases">
        <authorList>
            <person name="Cohen D.B."/>
            <person name="Kent A.D."/>
        </authorList>
    </citation>
    <scope>NUCLEOTIDE SEQUENCE [LARGE SCALE GENOMIC DNA]</scope>
    <source>
        <strain evidence="1">1</strain>
    </source>
</reference>
<dbReference type="Gene3D" id="1.10.10.10">
    <property type="entry name" value="Winged helix-like DNA-binding domain superfamily/Winged helix DNA-binding domain"/>
    <property type="match status" value="1"/>
</dbReference>
<organism evidence="1 2">
    <name type="scientific">Micropruina glycogenica</name>
    <dbReference type="NCBI Taxonomy" id="75385"/>
    <lineage>
        <taxon>Bacteria</taxon>
        <taxon>Bacillati</taxon>
        <taxon>Actinomycetota</taxon>
        <taxon>Actinomycetes</taxon>
        <taxon>Propionibacteriales</taxon>
        <taxon>Nocardioidaceae</taxon>
        <taxon>Micropruina</taxon>
    </lineage>
</organism>
<evidence type="ECO:0000313" key="2">
    <source>
        <dbReference type="Proteomes" id="UP000238164"/>
    </source>
</evidence>
<evidence type="ECO:0000313" key="1">
    <source>
        <dbReference type="EMBL" id="SPD85468.1"/>
    </source>
</evidence>
<protein>
    <submittedName>
        <fullName evidence="1">Putative [Fe-S]-dependent transcriptional repressor</fullName>
    </submittedName>
</protein>
<dbReference type="Proteomes" id="UP000238164">
    <property type="component" value="Chromosome 1"/>
</dbReference>
<dbReference type="InterPro" id="IPR036390">
    <property type="entry name" value="WH_DNA-bd_sf"/>
</dbReference>
<dbReference type="EMBL" id="LT985188">
    <property type="protein sequence ID" value="SPD85468.1"/>
    <property type="molecule type" value="Genomic_DNA"/>
</dbReference>
<dbReference type="KEGG" id="mgg:MPLG2_0432"/>
<dbReference type="AlphaFoldDB" id="A0A2N9JD95"/>
<dbReference type="InterPro" id="IPR036388">
    <property type="entry name" value="WH-like_DNA-bd_sf"/>
</dbReference>
<dbReference type="SUPFAM" id="SSF46785">
    <property type="entry name" value="Winged helix' DNA-binding domain"/>
    <property type="match status" value="1"/>
</dbReference>
<accession>A0A2N9JD95</accession>
<gene>
    <name evidence="1" type="ORF">MPLG2_0432</name>
</gene>
<proteinExistence type="predicted"/>
<name>A0A2N9JD95_9ACTN</name>